<evidence type="ECO:0000256" key="1">
    <source>
        <dbReference type="ARBA" id="ARBA00008754"/>
    </source>
</evidence>
<dbReference type="InterPro" id="IPR036569">
    <property type="entry name" value="RpiB_LacA_LacB_sf"/>
</dbReference>
<dbReference type="InterPro" id="IPR003500">
    <property type="entry name" value="RpiB_LacA_LacB"/>
</dbReference>
<evidence type="ECO:0000313" key="3">
    <source>
        <dbReference type="EMBL" id="GFO70329.1"/>
    </source>
</evidence>
<organism evidence="3 4">
    <name type="scientific">Geomonas limicola</name>
    <dbReference type="NCBI Taxonomy" id="2740186"/>
    <lineage>
        <taxon>Bacteria</taxon>
        <taxon>Pseudomonadati</taxon>
        <taxon>Thermodesulfobacteriota</taxon>
        <taxon>Desulfuromonadia</taxon>
        <taxon>Geobacterales</taxon>
        <taxon>Geobacteraceae</taxon>
        <taxon>Geomonas</taxon>
    </lineage>
</organism>
<dbReference type="PANTHER" id="PTHR43732:SF1">
    <property type="entry name" value="RIBOSE 5-PHOSPHATE ISOMERASE"/>
    <property type="match status" value="1"/>
</dbReference>
<proteinExistence type="inferred from homology"/>
<reference evidence="4" key="1">
    <citation type="submission" date="2020-06" db="EMBL/GenBank/DDBJ databases">
        <title>Draft genomic sequecing of Geomonas sp. Red745.</title>
        <authorList>
            <person name="Itoh H."/>
            <person name="Xu Z.X."/>
            <person name="Ushijima N."/>
            <person name="Masuda Y."/>
            <person name="Shiratori Y."/>
            <person name="Senoo K."/>
        </authorList>
    </citation>
    <scope>NUCLEOTIDE SEQUENCE [LARGE SCALE GENOMIC DNA]</scope>
    <source>
        <strain evidence="4">Red745</strain>
    </source>
</reference>
<dbReference type="Pfam" id="PF02502">
    <property type="entry name" value="LacAB_rpiB"/>
    <property type="match status" value="1"/>
</dbReference>
<dbReference type="InterPro" id="IPR051812">
    <property type="entry name" value="SPI_LacAB/RpiB"/>
</dbReference>
<dbReference type="AlphaFoldDB" id="A0A6V8NHC9"/>
<dbReference type="GO" id="GO:0005975">
    <property type="term" value="P:carbohydrate metabolic process"/>
    <property type="evidence" value="ECO:0007669"/>
    <property type="project" value="InterPro"/>
</dbReference>
<dbReference type="SUPFAM" id="SSF89623">
    <property type="entry name" value="Ribose/Galactose isomerase RpiB/AlsB"/>
    <property type="match status" value="1"/>
</dbReference>
<dbReference type="PANTHER" id="PTHR43732">
    <property type="entry name" value="RIBOSE 5-PHOSPHATE ISOMERASE-RELATED"/>
    <property type="match status" value="1"/>
</dbReference>
<evidence type="ECO:0000313" key="4">
    <source>
        <dbReference type="Proteomes" id="UP000587586"/>
    </source>
</evidence>
<dbReference type="PIRSF" id="PIRSF005384">
    <property type="entry name" value="RpiB_LacA_B"/>
    <property type="match status" value="1"/>
</dbReference>
<dbReference type="GO" id="GO:0016861">
    <property type="term" value="F:intramolecular oxidoreductase activity, interconverting aldoses and ketoses"/>
    <property type="evidence" value="ECO:0007669"/>
    <property type="project" value="UniProtKB-ARBA"/>
</dbReference>
<protein>
    <submittedName>
        <fullName evidence="3">Ribose-5-phosphate isomerase</fullName>
    </submittedName>
</protein>
<dbReference type="EMBL" id="BLXZ01000009">
    <property type="protein sequence ID" value="GFO70329.1"/>
    <property type="molecule type" value="Genomic_DNA"/>
</dbReference>
<sequence>MRIGMAADHGGFALKEELRASLGEEGYVVVDFGAFRLDERDDYPDFVIPLAKALAAGEVERGIALCTSGVGASIVANKVAGVRAALIHDEFSASQGVEDDDLNVICLGSRVVDVSQARRLVGLFLTARFSAAERHRRRLAKVSQLENAIRQEETHDER</sequence>
<accession>A0A6V8NHC9</accession>
<keyword evidence="4" id="KW-1185">Reference proteome</keyword>
<dbReference type="Gene3D" id="3.40.1400.10">
    <property type="entry name" value="Sugar-phosphate isomerase, RpiB/LacA/LacB"/>
    <property type="match status" value="1"/>
</dbReference>
<keyword evidence="2 3" id="KW-0413">Isomerase</keyword>
<dbReference type="Proteomes" id="UP000587586">
    <property type="component" value="Unassembled WGS sequence"/>
</dbReference>
<dbReference type="NCBIfam" id="NF004051">
    <property type="entry name" value="PRK05571.1"/>
    <property type="match status" value="1"/>
</dbReference>
<comment type="similarity">
    <text evidence="1">Belongs to the LacAB/RpiB family.</text>
</comment>
<dbReference type="NCBIfam" id="TIGR00689">
    <property type="entry name" value="rpiB_lacA_lacB"/>
    <property type="match status" value="1"/>
</dbReference>
<dbReference type="RefSeq" id="WP_183362941.1">
    <property type="nucleotide sequence ID" value="NZ_BLXZ01000009.1"/>
</dbReference>
<comment type="caution">
    <text evidence="3">The sequence shown here is derived from an EMBL/GenBank/DDBJ whole genome shotgun (WGS) entry which is preliminary data.</text>
</comment>
<evidence type="ECO:0000256" key="2">
    <source>
        <dbReference type="ARBA" id="ARBA00023235"/>
    </source>
</evidence>
<gene>
    <name evidence="3" type="primary">rpiB_1</name>
    <name evidence="3" type="ORF">GMLC_39080</name>
</gene>
<name>A0A6V8NHC9_9BACT</name>